<comment type="caution">
    <text evidence="2">The sequence shown here is derived from an EMBL/GenBank/DDBJ whole genome shotgun (WGS) entry which is preliminary data.</text>
</comment>
<dbReference type="Pfam" id="PF12680">
    <property type="entry name" value="SnoaL_2"/>
    <property type="match status" value="1"/>
</dbReference>
<feature type="domain" description="SnoaL-like" evidence="1">
    <location>
        <begin position="25"/>
        <end position="110"/>
    </location>
</feature>
<accession>A0ABN2A4U4</accession>
<gene>
    <name evidence="2" type="ORF">GCM10009788_14740</name>
</gene>
<name>A0ABN2A4U4_9ACTN</name>
<reference evidence="2 3" key="1">
    <citation type="journal article" date="2019" name="Int. J. Syst. Evol. Microbiol.">
        <title>The Global Catalogue of Microorganisms (GCM) 10K type strain sequencing project: providing services to taxonomists for standard genome sequencing and annotation.</title>
        <authorList>
            <consortium name="The Broad Institute Genomics Platform"/>
            <consortium name="The Broad Institute Genome Sequencing Center for Infectious Disease"/>
            <person name="Wu L."/>
            <person name="Ma J."/>
        </authorList>
    </citation>
    <scope>NUCLEOTIDE SEQUENCE [LARGE SCALE GENOMIC DNA]</scope>
    <source>
        <strain evidence="2 3">JCM 14942</strain>
    </source>
</reference>
<dbReference type="Proteomes" id="UP001500842">
    <property type="component" value="Unassembled WGS sequence"/>
</dbReference>
<dbReference type="InterPro" id="IPR037401">
    <property type="entry name" value="SnoaL-like"/>
</dbReference>
<protein>
    <recommendedName>
        <fullName evidence="1">SnoaL-like domain-containing protein</fullName>
    </recommendedName>
</protein>
<dbReference type="SUPFAM" id="SSF54427">
    <property type="entry name" value="NTF2-like"/>
    <property type="match status" value="1"/>
</dbReference>
<organism evidence="2 3">
    <name type="scientific">Nocardioides humi</name>
    <dbReference type="NCBI Taxonomy" id="449461"/>
    <lineage>
        <taxon>Bacteria</taxon>
        <taxon>Bacillati</taxon>
        <taxon>Actinomycetota</taxon>
        <taxon>Actinomycetes</taxon>
        <taxon>Propionibacteriales</taxon>
        <taxon>Nocardioidaceae</taxon>
        <taxon>Nocardioides</taxon>
    </lineage>
</organism>
<dbReference type="InterPro" id="IPR032710">
    <property type="entry name" value="NTF2-like_dom_sf"/>
</dbReference>
<evidence type="ECO:0000259" key="1">
    <source>
        <dbReference type="Pfam" id="PF12680"/>
    </source>
</evidence>
<dbReference type="EMBL" id="BAAAOR010000012">
    <property type="protein sequence ID" value="GAA1511407.1"/>
    <property type="molecule type" value="Genomic_DNA"/>
</dbReference>
<proteinExistence type="predicted"/>
<sequence length="124" mass="13391">MTAKIEATDDYADYDPSALPAPVPAYLDAHDENRHADAVAAFAPGATVLDDGTTYDGIDAISAWVRRSATEYEYTSTRIGQRIVDGAHVVVRVRLDGSFPGGTVTLRYQFAHHAGLITRLAIEV</sequence>
<evidence type="ECO:0000313" key="3">
    <source>
        <dbReference type="Proteomes" id="UP001500842"/>
    </source>
</evidence>
<evidence type="ECO:0000313" key="2">
    <source>
        <dbReference type="EMBL" id="GAA1511407.1"/>
    </source>
</evidence>
<dbReference type="RefSeq" id="WP_141005824.1">
    <property type="nucleotide sequence ID" value="NZ_BAAAOR010000012.1"/>
</dbReference>
<dbReference type="Gene3D" id="3.10.450.50">
    <property type="match status" value="1"/>
</dbReference>
<keyword evidence="3" id="KW-1185">Reference proteome</keyword>